<feature type="transmembrane region" description="Helical" evidence="1">
    <location>
        <begin position="31"/>
        <end position="49"/>
    </location>
</feature>
<accession>A0A1Z8ALQ8</accession>
<sequence length="76" mass="8853">MHSRYKMLGIHTIIFLTVFLVIRIITMQFITAPNAMLILIPIGFAWLIAPRPHVVQMQSGKEYGLKFLFSKKVYKM</sequence>
<gene>
    <name evidence="2" type="ORF">A9Q93_11700</name>
</gene>
<keyword evidence="1" id="KW-0812">Transmembrane</keyword>
<evidence type="ECO:0000313" key="3">
    <source>
        <dbReference type="Proteomes" id="UP000196102"/>
    </source>
</evidence>
<organism evidence="2 3">
    <name type="scientific">Nonlabens dokdonensis</name>
    <dbReference type="NCBI Taxonomy" id="328515"/>
    <lineage>
        <taxon>Bacteria</taxon>
        <taxon>Pseudomonadati</taxon>
        <taxon>Bacteroidota</taxon>
        <taxon>Flavobacteriia</taxon>
        <taxon>Flavobacteriales</taxon>
        <taxon>Flavobacteriaceae</taxon>
        <taxon>Nonlabens</taxon>
    </lineage>
</organism>
<keyword evidence="1" id="KW-1133">Transmembrane helix</keyword>
<name>A0A1Z8ALQ8_9FLAO</name>
<dbReference type="AlphaFoldDB" id="A0A1Z8ALQ8"/>
<keyword evidence="1" id="KW-0472">Membrane</keyword>
<dbReference type="EMBL" id="MAAX01000181">
    <property type="protein sequence ID" value="OUS11223.1"/>
    <property type="molecule type" value="Genomic_DNA"/>
</dbReference>
<feature type="transmembrane region" description="Helical" evidence="1">
    <location>
        <begin position="7"/>
        <end position="25"/>
    </location>
</feature>
<proteinExistence type="predicted"/>
<evidence type="ECO:0000256" key="1">
    <source>
        <dbReference type="SAM" id="Phobius"/>
    </source>
</evidence>
<protein>
    <submittedName>
        <fullName evidence="2">Uncharacterized protein</fullName>
    </submittedName>
</protein>
<comment type="caution">
    <text evidence="2">The sequence shown here is derived from an EMBL/GenBank/DDBJ whole genome shotgun (WGS) entry which is preliminary data.</text>
</comment>
<reference evidence="3" key="1">
    <citation type="journal article" date="2017" name="Proc. Natl. Acad. Sci. U.S.A.">
        <title>Simulation of Deepwater Horizon oil plume reveals substrate specialization within a complex community of hydrocarbon-degraders.</title>
        <authorList>
            <person name="Hu P."/>
            <person name="Dubinsky E.A."/>
            <person name="Probst A.J."/>
            <person name="Wang J."/>
            <person name="Sieber C.M.K."/>
            <person name="Tom L.M."/>
            <person name="Gardinali P."/>
            <person name="Banfield J.F."/>
            <person name="Atlas R.M."/>
            <person name="Andersen G.L."/>
        </authorList>
    </citation>
    <scope>NUCLEOTIDE SEQUENCE [LARGE SCALE GENOMIC DNA]</scope>
</reference>
<dbReference type="Proteomes" id="UP000196102">
    <property type="component" value="Unassembled WGS sequence"/>
</dbReference>
<evidence type="ECO:0000313" key="2">
    <source>
        <dbReference type="EMBL" id="OUS11223.1"/>
    </source>
</evidence>